<evidence type="ECO:0000256" key="1">
    <source>
        <dbReference type="ARBA" id="ARBA00010688"/>
    </source>
</evidence>
<gene>
    <name evidence="5" type="ORF">OE747_15160</name>
</gene>
<evidence type="ECO:0000313" key="5">
    <source>
        <dbReference type="EMBL" id="MCV2889682.1"/>
    </source>
</evidence>
<comment type="similarity">
    <text evidence="1">Belongs to the carbohydrate kinase PfkB family.</text>
</comment>
<protein>
    <submittedName>
        <fullName evidence="5">Adenosine kinase</fullName>
    </submittedName>
</protein>
<evidence type="ECO:0000259" key="4">
    <source>
        <dbReference type="Pfam" id="PF00294"/>
    </source>
</evidence>
<dbReference type="InterPro" id="IPR011611">
    <property type="entry name" value="PfkB_dom"/>
</dbReference>
<organism evidence="5 6">
    <name type="scientific">Ruegeria aquimaris</name>
    <dbReference type="NCBI Taxonomy" id="2984333"/>
    <lineage>
        <taxon>Bacteria</taxon>
        <taxon>Pseudomonadati</taxon>
        <taxon>Pseudomonadota</taxon>
        <taxon>Alphaproteobacteria</taxon>
        <taxon>Rhodobacterales</taxon>
        <taxon>Roseobacteraceae</taxon>
        <taxon>Ruegeria</taxon>
    </lineage>
</organism>
<dbReference type="PANTHER" id="PTHR43320">
    <property type="entry name" value="SUGAR KINASE"/>
    <property type="match status" value="1"/>
</dbReference>
<dbReference type="Gene3D" id="3.30.1110.10">
    <property type="match status" value="1"/>
</dbReference>
<dbReference type="Gene3D" id="3.40.1190.20">
    <property type="match status" value="1"/>
</dbReference>
<evidence type="ECO:0000256" key="2">
    <source>
        <dbReference type="ARBA" id="ARBA00022679"/>
    </source>
</evidence>
<keyword evidence="3 5" id="KW-0418">Kinase</keyword>
<proteinExistence type="inferred from homology"/>
<dbReference type="SUPFAM" id="SSF53613">
    <property type="entry name" value="Ribokinase-like"/>
    <property type="match status" value="1"/>
</dbReference>
<name>A0ABT3AM72_9RHOB</name>
<dbReference type="InterPro" id="IPR052700">
    <property type="entry name" value="Carb_kinase_PfkB-like"/>
</dbReference>
<evidence type="ECO:0000256" key="3">
    <source>
        <dbReference type="ARBA" id="ARBA00022777"/>
    </source>
</evidence>
<dbReference type="EMBL" id="JAOWLB010000011">
    <property type="protein sequence ID" value="MCV2889682.1"/>
    <property type="molecule type" value="Genomic_DNA"/>
</dbReference>
<dbReference type="InterPro" id="IPR029056">
    <property type="entry name" value="Ribokinase-like"/>
</dbReference>
<comment type="caution">
    <text evidence="5">The sequence shown here is derived from an EMBL/GenBank/DDBJ whole genome shotgun (WGS) entry which is preliminary data.</text>
</comment>
<dbReference type="Proteomes" id="UP001320899">
    <property type="component" value="Unassembled WGS sequence"/>
</dbReference>
<accession>A0ABT3AM72</accession>
<dbReference type="Pfam" id="PF00294">
    <property type="entry name" value="PfkB"/>
    <property type="match status" value="1"/>
</dbReference>
<keyword evidence="6" id="KW-1185">Reference proteome</keyword>
<sequence>MKTYDVVGIGNAVVDVISQADDSFLDLMGIEKGIMQLIEQERGEVLYASMKARVQTPGGSVANTIAGAGALGLDTAFIGRVRDDALGHFYADAMNEGGIDFVNPPVAGDLATSRSMIFVSPDGERSMNTYLGISTTLSSADVPQDVTGNAKLMFLEGYLFDHDAGKSAFREAARATRAAGGKAGIAISDPFCVDRHRADFLSLIQHDLDFVIGNEAEIQSLFETDHLDDALMLTSGICPLVVCTRSGDGVTVMDGTVRIDVPVEKVVPVDATGAGDQFAAGFLFGMATGRDYETCARIGNVCAREVISHIGPRPETNMVELLKENGLL</sequence>
<dbReference type="PANTHER" id="PTHR43320:SF3">
    <property type="entry name" value="CARBOHYDRATE KINASE PFKB DOMAIN-CONTAINING PROTEIN"/>
    <property type="match status" value="1"/>
</dbReference>
<feature type="domain" description="Carbohydrate kinase PfkB" evidence="4">
    <location>
        <begin position="38"/>
        <end position="313"/>
    </location>
</feature>
<reference evidence="5 6" key="1">
    <citation type="submission" date="2022-10" db="EMBL/GenBank/DDBJ databases">
        <title>Ruegeria sp. nov., isolated from ocean surface sediments.</title>
        <authorList>
            <person name="He W."/>
            <person name="Xue H.-P."/>
            <person name="Zhang D.-F."/>
        </authorList>
    </citation>
    <scope>NUCLEOTIDE SEQUENCE [LARGE SCALE GENOMIC DNA]</scope>
    <source>
        <strain evidence="5 6">XHP0148</strain>
    </source>
</reference>
<dbReference type="CDD" id="cd01168">
    <property type="entry name" value="adenosine_kinase"/>
    <property type="match status" value="1"/>
</dbReference>
<keyword evidence="2" id="KW-0808">Transferase</keyword>
<evidence type="ECO:0000313" key="6">
    <source>
        <dbReference type="Proteomes" id="UP001320899"/>
    </source>
</evidence>
<dbReference type="RefSeq" id="WP_263829419.1">
    <property type="nucleotide sequence ID" value="NZ_JAOWLB010000011.1"/>
</dbReference>
<dbReference type="GO" id="GO:0016301">
    <property type="term" value="F:kinase activity"/>
    <property type="evidence" value="ECO:0007669"/>
    <property type="project" value="UniProtKB-KW"/>
</dbReference>